<name>A0A8H7F4S1_AGABI</name>
<evidence type="ECO:0008006" key="3">
    <source>
        <dbReference type="Google" id="ProtNLM"/>
    </source>
</evidence>
<proteinExistence type="predicted"/>
<reference evidence="1 2" key="1">
    <citation type="journal article" name="Sci. Rep.">
        <title>Telomere-to-telomere assembled and centromere annotated genomes of the two main subspecies of the button mushroom Agaricus bisporus reveal especially polymorphic chromosome ends.</title>
        <authorList>
            <person name="Sonnenberg A.S.M."/>
            <person name="Sedaghat-Telgerd N."/>
            <person name="Lavrijssen B."/>
            <person name="Ohm R.A."/>
            <person name="Hendrickx P.M."/>
            <person name="Scholtmeijer K."/>
            <person name="Baars J.J.P."/>
            <person name="van Peer A."/>
        </authorList>
    </citation>
    <scope>NUCLEOTIDE SEQUENCE [LARGE SCALE GENOMIC DNA]</scope>
    <source>
        <strain evidence="1 2">H119_p4</strain>
    </source>
</reference>
<dbReference type="EMBL" id="JABXXO010000006">
    <property type="protein sequence ID" value="KAF7776803.1"/>
    <property type="molecule type" value="Genomic_DNA"/>
</dbReference>
<sequence>MTFKRVGRDSSKSPIPFKPPWTLSFHLFSLSQHHLKSVLIPNHVRRPQTLELSDRVVPETRNIQISPRRSIIHESYRLPPELWIEIFSHCLADFPRIDSCQIPSTTLASVCKAWNHLVMTTPRFWSKFEIVYEDLNHSQVQQDDIMRTLQLWLRRSRQHPLSFRLIHKYAGSPTNPVGSTRYLTTLVSHASRWQNVQFHGPSESLVLLPSQLPNGKLPTLRSLSFHVNGSAGFPFDVASLNIPWSQLSGLDLQIYQDNAHSLNECFTFLSSARNLTCVALNATFPFTLGGHLETITLPYLRSFKLSIQGSDSEGTAELSLRDFLEHVSIPNLTTFSLEWQDPR</sequence>
<evidence type="ECO:0000313" key="2">
    <source>
        <dbReference type="Proteomes" id="UP000629468"/>
    </source>
</evidence>
<dbReference type="SUPFAM" id="SSF81383">
    <property type="entry name" value="F-box domain"/>
    <property type="match status" value="1"/>
</dbReference>
<dbReference type="Proteomes" id="UP000629468">
    <property type="component" value="Unassembled WGS sequence"/>
</dbReference>
<dbReference type="CDD" id="cd09917">
    <property type="entry name" value="F-box_SF"/>
    <property type="match status" value="1"/>
</dbReference>
<organism evidence="1 2">
    <name type="scientific">Agaricus bisporus var. burnettii</name>
    <dbReference type="NCBI Taxonomy" id="192524"/>
    <lineage>
        <taxon>Eukaryota</taxon>
        <taxon>Fungi</taxon>
        <taxon>Dikarya</taxon>
        <taxon>Basidiomycota</taxon>
        <taxon>Agaricomycotina</taxon>
        <taxon>Agaricomycetes</taxon>
        <taxon>Agaricomycetidae</taxon>
        <taxon>Agaricales</taxon>
        <taxon>Agaricineae</taxon>
        <taxon>Agaricaceae</taxon>
        <taxon>Agaricus</taxon>
    </lineage>
</organism>
<protein>
    <recommendedName>
        <fullName evidence="3">F-box domain-containing protein</fullName>
    </recommendedName>
</protein>
<dbReference type="InterPro" id="IPR036047">
    <property type="entry name" value="F-box-like_dom_sf"/>
</dbReference>
<comment type="caution">
    <text evidence="1">The sequence shown here is derived from an EMBL/GenBank/DDBJ whole genome shotgun (WGS) entry which is preliminary data.</text>
</comment>
<dbReference type="AlphaFoldDB" id="A0A8H7F4S1"/>
<dbReference type="Gene3D" id="1.20.1280.50">
    <property type="match status" value="1"/>
</dbReference>
<gene>
    <name evidence="1" type="ORF">Agabi119p4_5196</name>
</gene>
<accession>A0A8H7F4S1</accession>
<evidence type="ECO:0000313" key="1">
    <source>
        <dbReference type="EMBL" id="KAF7776803.1"/>
    </source>
</evidence>